<dbReference type="PROSITE" id="PS50294">
    <property type="entry name" value="WD_REPEATS_REGION"/>
    <property type="match status" value="3"/>
</dbReference>
<evidence type="ECO:0000313" key="10">
    <source>
        <dbReference type="EMBL" id="KAF7725352.1"/>
    </source>
</evidence>
<dbReference type="CDD" id="cd00200">
    <property type="entry name" value="WD40"/>
    <property type="match status" value="1"/>
</dbReference>
<evidence type="ECO:0000256" key="3">
    <source>
        <dbReference type="ARBA" id="ARBA00022618"/>
    </source>
</evidence>
<evidence type="ECO:0000256" key="4">
    <source>
        <dbReference type="ARBA" id="ARBA00022737"/>
    </source>
</evidence>
<evidence type="ECO:0000256" key="5">
    <source>
        <dbReference type="ARBA" id="ARBA00022776"/>
    </source>
</evidence>
<feature type="region of interest" description="Disordered" evidence="8">
    <location>
        <begin position="1"/>
        <end position="108"/>
    </location>
</feature>
<proteinExistence type="inferred from homology"/>
<evidence type="ECO:0000256" key="8">
    <source>
        <dbReference type="SAM" id="MobiDB-lite"/>
    </source>
</evidence>
<dbReference type="SUPFAM" id="SSF50978">
    <property type="entry name" value="WD40 repeat-like"/>
    <property type="match status" value="1"/>
</dbReference>
<dbReference type="SMART" id="SM00320">
    <property type="entry name" value="WD40"/>
    <property type="match status" value="6"/>
</dbReference>
<dbReference type="Proteomes" id="UP000605846">
    <property type="component" value="Unassembled WGS sequence"/>
</dbReference>
<dbReference type="InterPro" id="IPR036322">
    <property type="entry name" value="WD40_repeat_dom_sf"/>
</dbReference>
<feature type="repeat" description="WD" evidence="7">
    <location>
        <begin position="346"/>
        <end position="387"/>
    </location>
</feature>
<evidence type="ECO:0000256" key="1">
    <source>
        <dbReference type="ARBA" id="ARBA00006445"/>
    </source>
</evidence>
<dbReference type="PROSITE" id="PS50082">
    <property type="entry name" value="WD_REPEATS_2"/>
    <property type="match status" value="3"/>
</dbReference>
<accession>A0A8H7BJG8</accession>
<feature type="compositionally biased region" description="Low complexity" evidence="8">
    <location>
        <begin position="51"/>
        <end position="60"/>
    </location>
</feature>
<dbReference type="Gene3D" id="2.130.10.10">
    <property type="entry name" value="YVTN repeat-like/Quinoprotein amine dehydrogenase"/>
    <property type="match status" value="1"/>
</dbReference>
<dbReference type="FunFam" id="2.130.10.10:FF:000098">
    <property type="entry name" value="WD repeat-containing protein slp1"/>
    <property type="match status" value="1"/>
</dbReference>
<dbReference type="GO" id="GO:0051301">
    <property type="term" value="P:cell division"/>
    <property type="evidence" value="ECO:0007669"/>
    <property type="project" value="UniProtKB-KW"/>
</dbReference>
<organism evidence="10 11">
    <name type="scientific">Apophysomyces ossiformis</name>
    <dbReference type="NCBI Taxonomy" id="679940"/>
    <lineage>
        <taxon>Eukaryota</taxon>
        <taxon>Fungi</taxon>
        <taxon>Fungi incertae sedis</taxon>
        <taxon>Mucoromycota</taxon>
        <taxon>Mucoromycotina</taxon>
        <taxon>Mucoromycetes</taxon>
        <taxon>Mucorales</taxon>
        <taxon>Mucorineae</taxon>
        <taxon>Mucoraceae</taxon>
        <taxon>Apophysomyces</taxon>
    </lineage>
</organism>
<feature type="compositionally biased region" description="Polar residues" evidence="8">
    <location>
        <begin position="11"/>
        <end position="50"/>
    </location>
</feature>
<dbReference type="EMBL" id="JABAYA010000099">
    <property type="protein sequence ID" value="KAF7725352.1"/>
    <property type="molecule type" value="Genomic_DNA"/>
</dbReference>
<sequence>MSSPKAEVDVKSTTSENAFTASSPTKGKLTQTRLVVTPTGSSKTLQTNAISTSTTATSSKSKTENTPAKKQKTLTAHLRVLKNPATSLCNREREPKRSRSAHSSLDTVLKQWLETPPATKKAKIGNHDRVIPNRDNMNIESSQFLLTHKPVSKYLDLGTRTVQQQISKACGLNLNQRILSFQSRAPPKENERKDMELRAAKTTTSVPKRRIMTSPEKILDAPYMTDDYYLNLLDWSSLNVVAIGLDRAVYLWNADNGSIAALNYEEDEAVTSLSWSADGSYLAIGTASGDTQIWDVETNTKLRSMLGRTSRVGVLSWDKHIVSSGAKDGSIWNHDVRAPKHKTAELLAHEDEVCGLKWRWDGMMLASGGNDNIVNVWDPRNAKPRFTKRVHKSAVKALAWCPWSHNLLATGGGREDKHIHFWNASTTARVNSVYAGSQVTSLTWSKHYKEIVSSHGYPNNHLTVWGYPTMEKLVEIPAHDSRILHAAMSPDGEVVATAAADENLKFWRLFESDGQSTLGSGRDRFSMLKKTKSIR</sequence>
<keyword evidence="6" id="KW-0131">Cell cycle</keyword>
<protein>
    <submittedName>
        <fullName evidence="10">Ubiquitin-protein transferase activating protein</fullName>
    </submittedName>
</protein>
<dbReference type="PANTHER" id="PTHR19918">
    <property type="entry name" value="CELL DIVISION CYCLE 20 CDC20 FIZZY -RELATED"/>
    <property type="match status" value="1"/>
</dbReference>
<name>A0A8H7BJG8_9FUNG</name>
<dbReference type="AlphaFoldDB" id="A0A8H7BJG8"/>
<dbReference type="InterPro" id="IPR056150">
    <property type="entry name" value="WD40_CDC20-Fz"/>
</dbReference>
<keyword evidence="5" id="KW-0498">Mitosis</keyword>
<keyword evidence="4" id="KW-0677">Repeat</keyword>
<dbReference type="PANTHER" id="PTHR19918:SF8">
    <property type="entry name" value="FI02843P"/>
    <property type="match status" value="1"/>
</dbReference>
<dbReference type="Pfam" id="PF24807">
    <property type="entry name" value="WD40_CDC20-Fz"/>
    <property type="match status" value="1"/>
</dbReference>
<dbReference type="GO" id="GO:0031145">
    <property type="term" value="P:anaphase-promoting complex-dependent catabolic process"/>
    <property type="evidence" value="ECO:0007669"/>
    <property type="project" value="TreeGrafter"/>
</dbReference>
<gene>
    <name evidence="10" type="primary">CDC20</name>
    <name evidence="10" type="ORF">EC973_009692</name>
</gene>
<evidence type="ECO:0000256" key="6">
    <source>
        <dbReference type="ARBA" id="ARBA00023306"/>
    </source>
</evidence>
<keyword evidence="10" id="KW-0808">Transferase</keyword>
<evidence type="ECO:0000259" key="9">
    <source>
        <dbReference type="Pfam" id="PF24807"/>
    </source>
</evidence>
<feature type="repeat" description="WD" evidence="7">
    <location>
        <begin position="263"/>
        <end position="304"/>
    </location>
</feature>
<comment type="caution">
    <text evidence="10">The sequence shown here is derived from an EMBL/GenBank/DDBJ whole genome shotgun (WGS) entry which is preliminary data.</text>
</comment>
<dbReference type="OrthoDB" id="10263272at2759"/>
<keyword evidence="3" id="KW-0132">Cell division</keyword>
<dbReference type="InterPro" id="IPR001680">
    <property type="entry name" value="WD40_rpt"/>
</dbReference>
<dbReference type="GO" id="GO:0005680">
    <property type="term" value="C:anaphase-promoting complex"/>
    <property type="evidence" value="ECO:0007669"/>
    <property type="project" value="TreeGrafter"/>
</dbReference>
<reference evidence="10" key="1">
    <citation type="submission" date="2020-01" db="EMBL/GenBank/DDBJ databases">
        <title>Genome Sequencing of Three Apophysomyces-Like Fungal Strains Confirms a Novel Fungal Genus in the Mucoromycota with divergent Burkholderia-like Endosymbiotic Bacteria.</title>
        <authorList>
            <person name="Stajich J.E."/>
            <person name="Macias A.M."/>
            <person name="Carter-House D."/>
            <person name="Lovett B."/>
            <person name="Kasson L.R."/>
            <person name="Berry K."/>
            <person name="Grigoriev I."/>
            <person name="Chang Y."/>
            <person name="Spatafora J."/>
            <person name="Kasson M.T."/>
        </authorList>
    </citation>
    <scope>NUCLEOTIDE SEQUENCE</scope>
    <source>
        <strain evidence="10">NRRL A-21654</strain>
    </source>
</reference>
<dbReference type="GO" id="GO:0010997">
    <property type="term" value="F:anaphase-promoting complex binding"/>
    <property type="evidence" value="ECO:0007669"/>
    <property type="project" value="InterPro"/>
</dbReference>
<evidence type="ECO:0000256" key="7">
    <source>
        <dbReference type="PROSITE-ProRule" id="PRU00221"/>
    </source>
</evidence>
<dbReference type="GO" id="GO:1990757">
    <property type="term" value="F:ubiquitin ligase activator activity"/>
    <property type="evidence" value="ECO:0007669"/>
    <property type="project" value="TreeGrafter"/>
</dbReference>
<comment type="similarity">
    <text evidence="1">Belongs to the WD repeat CDC20/Fizzy family.</text>
</comment>
<dbReference type="InterPro" id="IPR015943">
    <property type="entry name" value="WD40/YVTN_repeat-like_dom_sf"/>
</dbReference>
<evidence type="ECO:0000313" key="11">
    <source>
        <dbReference type="Proteomes" id="UP000605846"/>
    </source>
</evidence>
<feature type="domain" description="CDC20/Fizzy WD40" evidence="9">
    <location>
        <begin position="219"/>
        <end position="507"/>
    </location>
</feature>
<keyword evidence="2 7" id="KW-0853">WD repeat</keyword>
<feature type="repeat" description="WD" evidence="7">
    <location>
        <begin position="476"/>
        <end position="517"/>
    </location>
</feature>
<keyword evidence="11" id="KW-1185">Reference proteome</keyword>
<dbReference type="GO" id="GO:0016740">
    <property type="term" value="F:transferase activity"/>
    <property type="evidence" value="ECO:0007669"/>
    <property type="project" value="UniProtKB-KW"/>
</dbReference>
<feature type="compositionally biased region" description="Basic and acidic residues" evidence="8">
    <location>
        <begin position="1"/>
        <end position="10"/>
    </location>
</feature>
<evidence type="ECO:0000256" key="2">
    <source>
        <dbReference type="ARBA" id="ARBA00022574"/>
    </source>
</evidence>
<dbReference type="InterPro" id="IPR033010">
    <property type="entry name" value="Cdc20/Fizzy"/>
</dbReference>
<dbReference type="GO" id="GO:1905786">
    <property type="term" value="P:positive regulation of anaphase-promoting complex-dependent catabolic process"/>
    <property type="evidence" value="ECO:0007669"/>
    <property type="project" value="TreeGrafter"/>
</dbReference>